<evidence type="ECO:0000256" key="5">
    <source>
        <dbReference type="SAM" id="Coils"/>
    </source>
</evidence>
<dbReference type="InterPro" id="IPR050295">
    <property type="entry name" value="Plant_2OG-oxidoreductases"/>
</dbReference>
<keyword evidence="4" id="KW-0560">Oxidoreductase</keyword>
<dbReference type="Gene3D" id="2.60.120.330">
    <property type="entry name" value="B-lactam Antibiotic, Isopenicillin N Synthase, Chain"/>
    <property type="match status" value="1"/>
</dbReference>
<name>A0AAN8UVP2_9MAGN</name>
<dbReference type="FunFam" id="2.60.120.330:FF:000079">
    <property type="entry name" value="Protein SRG1"/>
    <property type="match status" value="1"/>
</dbReference>
<comment type="caution">
    <text evidence="7">The sequence shown here is derived from an EMBL/GenBank/DDBJ whole genome shotgun (WGS) entry which is preliminary data.</text>
</comment>
<evidence type="ECO:0000256" key="2">
    <source>
        <dbReference type="ARBA" id="ARBA00022723"/>
    </source>
</evidence>
<evidence type="ECO:0000256" key="3">
    <source>
        <dbReference type="ARBA" id="ARBA00023004"/>
    </source>
</evidence>
<dbReference type="InterPro" id="IPR005123">
    <property type="entry name" value="Oxoglu/Fe-dep_dioxygenase_dom"/>
</dbReference>
<dbReference type="InterPro" id="IPR044861">
    <property type="entry name" value="IPNS-like_FE2OG_OXY"/>
</dbReference>
<dbReference type="EMBL" id="JBAMMX010000024">
    <property type="protein sequence ID" value="KAK6916317.1"/>
    <property type="molecule type" value="Genomic_DNA"/>
</dbReference>
<keyword evidence="3 4" id="KW-0408">Iron</keyword>
<keyword evidence="7" id="KW-0223">Dioxygenase</keyword>
<keyword evidence="2 4" id="KW-0479">Metal-binding</keyword>
<evidence type="ECO:0000256" key="4">
    <source>
        <dbReference type="RuleBase" id="RU003682"/>
    </source>
</evidence>
<evidence type="ECO:0000259" key="6">
    <source>
        <dbReference type="PROSITE" id="PS51471"/>
    </source>
</evidence>
<proteinExistence type="inferred from homology"/>
<dbReference type="InterPro" id="IPR026992">
    <property type="entry name" value="DIOX_N"/>
</dbReference>
<feature type="coiled-coil region" evidence="5">
    <location>
        <begin position="185"/>
        <end position="212"/>
    </location>
</feature>
<evidence type="ECO:0000313" key="8">
    <source>
        <dbReference type="Proteomes" id="UP001370490"/>
    </source>
</evidence>
<dbReference type="GO" id="GO:0051213">
    <property type="term" value="F:dioxygenase activity"/>
    <property type="evidence" value="ECO:0007669"/>
    <property type="project" value="UniProtKB-KW"/>
</dbReference>
<dbReference type="Pfam" id="PF14226">
    <property type="entry name" value="DIOX_N"/>
    <property type="match status" value="1"/>
</dbReference>
<dbReference type="AlphaFoldDB" id="A0AAN8UVP2"/>
<evidence type="ECO:0000313" key="7">
    <source>
        <dbReference type="EMBL" id="KAK6916317.1"/>
    </source>
</evidence>
<sequence>MATDVGCFHEASFIDQDGVVRTSKMPVVQELMRQGLTHLPDRFKRAVQPSSPPLTGTLAESDHVPFINVSKLRVGSEPMDRVQELAKLVHSVKEWGVFLVTEHGIPSHVLDGVKNTVKGFFGLSFEEKKGSVGSYANVDNMGYGRSFVKSENQPLDWVDRLAMQVSPKGSDQGLNVWPQRPANFRQEVEKYAEEARKVLDELLQALAEALLLERDAFYKYFDPAESEVKVRINFYPRCPRPDLALGLAPHSDASVLTFIMQFESGGGLQVYKNNKWVTVPWPKETLLVNIGDLLEIMSGGKLQSTWHRAATQSHAERYSLVLFYNPPSSVDIEPAWREDEDEDKRVYKKVNVGEYVKNFYKIAPTPGKDALEFAKVC</sequence>
<dbReference type="Pfam" id="PF03171">
    <property type="entry name" value="2OG-FeII_Oxy"/>
    <property type="match status" value="1"/>
</dbReference>
<keyword evidence="8" id="KW-1185">Reference proteome</keyword>
<dbReference type="PROSITE" id="PS51471">
    <property type="entry name" value="FE2OG_OXY"/>
    <property type="match status" value="1"/>
</dbReference>
<dbReference type="GO" id="GO:0046872">
    <property type="term" value="F:metal ion binding"/>
    <property type="evidence" value="ECO:0007669"/>
    <property type="project" value="UniProtKB-KW"/>
</dbReference>
<dbReference type="Proteomes" id="UP001370490">
    <property type="component" value="Unassembled WGS sequence"/>
</dbReference>
<gene>
    <name evidence="7" type="ORF">RJ641_019178</name>
</gene>
<feature type="domain" description="Fe2OG dioxygenase" evidence="6">
    <location>
        <begin position="226"/>
        <end position="326"/>
    </location>
</feature>
<accession>A0AAN8UVP2</accession>
<protein>
    <submittedName>
        <fullName evidence="7">Non-hem dioxygenase N-terminal domain</fullName>
    </submittedName>
</protein>
<dbReference type="InterPro" id="IPR027443">
    <property type="entry name" value="IPNS-like_sf"/>
</dbReference>
<dbReference type="PANTHER" id="PTHR47991">
    <property type="entry name" value="OXOGLUTARATE/IRON-DEPENDENT DIOXYGENASE"/>
    <property type="match status" value="1"/>
</dbReference>
<dbReference type="SUPFAM" id="SSF51197">
    <property type="entry name" value="Clavaminate synthase-like"/>
    <property type="match status" value="1"/>
</dbReference>
<comment type="similarity">
    <text evidence="1 4">Belongs to the iron/ascorbate-dependent oxidoreductase family.</text>
</comment>
<evidence type="ECO:0000256" key="1">
    <source>
        <dbReference type="ARBA" id="ARBA00008056"/>
    </source>
</evidence>
<reference evidence="7 8" key="1">
    <citation type="submission" date="2023-12" db="EMBL/GenBank/DDBJ databases">
        <title>A high-quality genome assembly for Dillenia turbinata (Dilleniales).</title>
        <authorList>
            <person name="Chanderbali A."/>
        </authorList>
    </citation>
    <scope>NUCLEOTIDE SEQUENCE [LARGE SCALE GENOMIC DNA]</scope>
    <source>
        <strain evidence="7">LSX21</strain>
        <tissue evidence="7">Leaf</tissue>
    </source>
</reference>
<keyword evidence="5" id="KW-0175">Coiled coil</keyword>
<organism evidence="7 8">
    <name type="scientific">Dillenia turbinata</name>
    <dbReference type="NCBI Taxonomy" id="194707"/>
    <lineage>
        <taxon>Eukaryota</taxon>
        <taxon>Viridiplantae</taxon>
        <taxon>Streptophyta</taxon>
        <taxon>Embryophyta</taxon>
        <taxon>Tracheophyta</taxon>
        <taxon>Spermatophyta</taxon>
        <taxon>Magnoliopsida</taxon>
        <taxon>eudicotyledons</taxon>
        <taxon>Gunneridae</taxon>
        <taxon>Pentapetalae</taxon>
        <taxon>Dilleniales</taxon>
        <taxon>Dilleniaceae</taxon>
        <taxon>Dillenia</taxon>
    </lineage>
</organism>